<evidence type="ECO:0000313" key="5">
    <source>
        <dbReference type="EMBL" id="MTH55153.1"/>
    </source>
</evidence>
<dbReference type="SUPFAM" id="SSF53448">
    <property type="entry name" value="Nucleotide-diphospho-sugar transferases"/>
    <property type="match status" value="1"/>
</dbReference>
<feature type="site" description="Positions MEP for the nucleophilic attack" evidence="4">
    <location>
        <position position="207"/>
    </location>
</feature>
<dbReference type="OrthoDB" id="9806837at2"/>
<feature type="site" description="Transition state stabilizer" evidence="4">
    <location>
        <position position="22"/>
    </location>
</feature>
<dbReference type="FunFam" id="3.90.550.10:FF:000003">
    <property type="entry name" value="2-C-methyl-D-erythritol 4-phosphate cytidylyltransferase"/>
    <property type="match status" value="1"/>
</dbReference>
<comment type="caution">
    <text evidence="5">The sequence shown here is derived from an EMBL/GenBank/DDBJ whole genome shotgun (WGS) entry which is preliminary data.</text>
</comment>
<dbReference type="InterPro" id="IPR029044">
    <property type="entry name" value="Nucleotide-diphossugar_trans"/>
</dbReference>
<organism evidence="5 6">
    <name type="scientific">Metabacillus mangrovi</name>
    <dbReference type="NCBI Taxonomy" id="1491830"/>
    <lineage>
        <taxon>Bacteria</taxon>
        <taxon>Bacillati</taxon>
        <taxon>Bacillota</taxon>
        <taxon>Bacilli</taxon>
        <taxon>Bacillales</taxon>
        <taxon>Bacillaceae</taxon>
        <taxon>Metabacillus</taxon>
    </lineage>
</organism>
<dbReference type="InterPro" id="IPR001228">
    <property type="entry name" value="IspD"/>
</dbReference>
<evidence type="ECO:0000256" key="3">
    <source>
        <dbReference type="ARBA" id="ARBA00023229"/>
    </source>
</evidence>
<sequence>MNYEVVIPAAGQGKRMNAGKNKQFIELEGKPVIAHTIEVFEADPSCTGIILVINEAEHGEFMEMIQRFSFSKVKKLAGGGAERQESVYNGLKHASTDIVFVHDGARPFIENPVLKELAAAAELDGAATLAVPVKDTIKRVENGEVLETVERSSLWAVQTPQAFRLSAILKAHEDAVVHHYQGTDDASLIERMNQKVTVVTGSYANLKLTTPEDLLIAEAILKQRKGEAKDDTNRTGF</sequence>
<evidence type="ECO:0000256" key="1">
    <source>
        <dbReference type="ARBA" id="ARBA00022679"/>
    </source>
</evidence>
<dbReference type="GO" id="GO:0019288">
    <property type="term" value="P:isopentenyl diphosphate biosynthetic process, methylerythritol 4-phosphate pathway"/>
    <property type="evidence" value="ECO:0007669"/>
    <property type="project" value="UniProtKB-UniRule"/>
</dbReference>
<comment type="similarity">
    <text evidence="4">Belongs to the IspD/TarI cytidylyltransferase family. IspD subfamily.</text>
</comment>
<feature type="site" description="Positions MEP for the nucleophilic attack" evidence="4">
    <location>
        <position position="151"/>
    </location>
</feature>
<gene>
    <name evidence="4" type="primary">ispD</name>
    <name evidence="5" type="ORF">GKZ89_17245</name>
</gene>
<dbReference type="RefSeq" id="WP_155113651.1">
    <property type="nucleotide sequence ID" value="NZ_WMIB01000023.1"/>
</dbReference>
<dbReference type="Gene3D" id="3.90.550.10">
    <property type="entry name" value="Spore Coat Polysaccharide Biosynthesis Protein SpsA, Chain A"/>
    <property type="match status" value="1"/>
</dbReference>
<dbReference type="NCBIfam" id="TIGR00453">
    <property type="entry name" value="ispD"/>
    <property type="match status" value="1"/>
</dbReference>
<dbReference type="InterPro" id="IPR050088">
    <property type="entry name" value="IspD/TarI_cytidylyltransf_bact"/>
</dbReference>
<accession>A0A7X2V6K6</accession>
<keyword evidence="2 4" id="KW-0548">Nucleotidyltransferase</keyword>
<dbReference type="CDD" id="cd02516">
    <property type="entry name" value="CDP-ME_synthetase"/>
    <property type="match status" value="1"/>
</dbReference>
<dbReference type="PANTHER" id="PTHR32125">
    <property type="entry name" value="2-C-METHYL-D-ERYTHRITOL 4-PHOSPHATE CYTIDYLYLTRANSFERASE, CHLOROPLASTIC"/>
    <property type="match status" value="1"/>
</dbReference>
<dbReference type="EC" id="2.7.7.60" evidence="4"/>
<keyword evidence="6" id="KW-1185">Reference proteome</keyword>
<keyword evidence="3 4" id="KW-0414">Isoprene biosynthesis</keyword>
<dbReference type="UniPathway" id="UPA00056">
    <property type="reaction ID" value="UER00093"/>
</dbReference>
<feature type="site" description="Transition state stabilizer" evidence="4">
    <location>
        <position position="15"/>
    </location>
</feature>
<evidence type="ECO:0000313" key="6">
    <source>
        <dbReference type="Proteomes" id="UP000434639"/>
    </source>
</evidence>
<comment type="pathway">
    <text evidence="4">Isoprenoid biosynthesis; isopentenyl diphosphate biosynthesis via DXP pathway; isopentenyl diphosphate from 1-deoxy-D-xylulose 5-phosphate: step 2/6.</text>
</comment>
<reference evidence="5 6" key="1">
    <citation type="journal article" date="2017" name="Int. J. Syst. Evol. Microbiol.">
        <title>Bacillus mangrovi sp. nov., isolated from a sediment sample from a mangrove forest.</title>
        <authorList>
            <person name="Gupta V."/>
            <person name="Singh P.K."/>
            <person name="Korpole S."/>
            <person name="Tanuku N.R.S."/>
            <person name="Pinnaka A.K."/>
        </authorList>
    </citation>
    <scope>NUCLEOTIDE SEQUENCE [LARGE SCALE GENOMIC DNA]</scope>
    <source>
        <strain evidence="5 6">KCTC 33872</strain>
    </source>
</reference>
<protein>
    <recommendedName>
        <fullName evidence="4">2-C-methyl-D-erythritol 4-phosphate cytidylyltransferase</fullName>
        <ecNumber evidence="4">2.7.7.60</ecNumber>
    </recommendedName>
    <alternativeName>
        <fullName evidence="4">4-diphosphocytidyl-2C-methyl-D-erythritol synthase</fullName>
    </alternativeName>
    <alternativeName>
        <fullName evidence="4">MEP cytidylyltransferase</fullName>
        <shortName evidence="4">MCT</shortName>
    </alternativeName>
</protein>
<dbReference type="PANTHER" id="PTHR32125:SF4">
    <property type="entry name" value="2-C-METHYL-D-ERYTHRITOL 4-PHOSPHATE CYTIDYLYLTRANSFERASE, CHLOROPLASTIC"/>
    <property type="match status" value="1"/>
</dbReference>
<dbReference type="Pfam" id="PF01128">
    <property type="entry name" value="IspD"/>
    <property type="match status" value="1"/>
</dbReference>
<comment type="function">
    <text evidence="4">Catalyzes the formation of 4-diphosphocytidyl-2-C-methyl-D-erythritol from CTP and 2-C-methyl-D-erythritol 4-phosphate (MEP).</text>
</comment>
<dbReference type="HAMAP" id="MF_00108">
    <property type="entry name" value="IspD"/>
    <property type="match status" value="1"/>
</dbReference>
<proteinExistence type="inferred from homology"/>
<evidence type="ECO:0000256" key="4">
    <source>
        <dbReference type="HAMAP-Rule" id="MF_00108"/>
    </source>
</evidence>
<evidence type="ECO:0000256" key="2">
    <source>
        <dbReference type="ARBA" id="ARBA00022695"/>
    </source>
</evidence>
<comment type="catalytic activity">
    <reaction evidence="4">
        <text>2-C-methyl-D-erythritol 4-phosphate + CTP + H(+) = 4-CDP-2-C-methyl-D-erythritol + diphosphate</text>
        <dbReference type="Rhea" id="RHEA:13429"/>
        <dbReference type="ChEBI" id="CHEBI:15378"/>
        <dbReference type="ChEBI" id="CHEBI:33019"/>
        <dbReference type="ChEBI" id="CHEBI:37563"/>
        <dbReference type="ChEBI" id="CHEBI:57823"/>
        <dbReference type="ChEBI" id="CHEBI:58262"/>
        <dbReference type="EC" id="2.7.7.60"/>
    </reaction>
</comment>
<name>A0A7X2V6K6_9BACI</name>
<dbReference type="AlphaFoldDB" id="A0A7X2V6K6"/>
<dbReference type="EMBL" id="WMIB01000023">
    <property type="protein sequence ID" value="MTH55153.1"/>
    <property type="molecule type" value="Genomic_DNA"/>
</dbReference>
<keyword evidence="1 4" id="KW-0808">Transferase</keyword>
<dbReference type="Proteomes" id="UP000434639">
    <property type="component" value="Unassembled WGS sequence"/>
</dbReference>
<dbReference type="InterPro" id="IPR034683">
    <property type="entry name" value="IspD/TarI"/>
</dbReference>
<dbReference type="GO" id="GO:0050518">
    <property type="term" value="F:2-C-methyl-D-erythritol 4-phosphate cytidylyltransferase activity"/>
    <property type="evidence" value="ECO:0007669"/>
    <property type="project" value="UniProtKB-UniRule"/>
</dbReference>